<comment type="caution">
    <text evidence="1">The sequence shown here is derived from an EMBL/GenBank/DDBJ whole genome shotgun (WGS) entry which is preliminary data.</text>
</comment>
<proteinExistence type="predicted"/>
<sequence>MNQQHLHPSNPRLPLYRQLMLQQQPRRHLTDQRLQVHLQMSQLHLQRSTRRLRSLLQMPRLHRPLLTLHRPLLTVLPLRRMADVSCDVSAQKVDFVWCRCADLTHVLHSRNRPIHIYITLIECNE</sequence>
<dbReference type="EMBL" id="JAODUO010000137">
    <property type="protein sequence ID" value="KAK2188286.1"/>
    <property type="molecule type" value="Genomic_DNA"/>
</dbReference>
<dbReference type="AlphaFoldDB" id="A0AAD9UGA7"/>
<organism evidence="1 2">
    <name type="scientific">Ridgeia piscesae</name>
    <name type="common">Tubeworm</name>
    <dbReference type="NCBI Taxonomy" id="27915"/>
    <lineage>
        <taxon>Eukaryota</taxon>
        <taxon>Metazoa</taxon>
        <taxon>Spiralia</taxon>
        <taxon>Lophotrochozoa</taxon>
        <taxon>Annelida</taxon>
        <taxon>Polychaeta</taxon>
        <taxon>Sedentaria</taxon>
        <taxon>Canalipalpata</taxon>
        <taxon>Sabellida</taxon>
        <taxon>Siboglinidae</taxon>
        <taxon>Ridgeia</taxon>
    </lineage>
</organism>
<name>A0AAD9UGA7_RIDPI</name>
<evidence type="ECO:0000313" key="1">
    <source>
        <dbReference type="EMBL" id="KAK2188286.1"/>
    </source>
</evidence>
<protein>
    <submittedName>
        <fullName evidence="1">Uncharacterized protein</fullName>
    </submittedName>
</protein>
<reference evidence="1" key="1">
    <citation type="journal article" date="2023" name="Mol. Biol. Evol.">
        <title>Third-Generation Sequencing Reveals the Adaptive Role of the Epigenome in Three Deep-Sea Polychaetes.</title>
        <authorList>
            <person name="Perez M."/>
            <person name="Aroh O."/>
            <person name="Sun Y."/>
            <person name="Lan Y."/>
            <person name="Juniper S.K."/>
            <person name="Young C.R."/>
            <person name="Angers B."/>
            <person name="Qian P.Y."/>
        </authorList>
    </citation>
    <scope>NUCLEOTIDE SEQUENCE</scope>
    <source>
        <strain evidence="1">R07B-5</strain>
    </source>
</reference>
<dbReference type="Proteomes" id="UP001209878">
    <property type="component" value="Unassembled WGS sequence"/>
</dbReference>
<keyword evidence="2" id="KW-1185">Reference proteome</keyword>
<evidence type="ECO:0000313" key="2">
    <source>
        <dbReference type="Proteomes" id="UP001209878"/>
    </source>
</evidence>
<accession>A0AAD9UGA7</accession>
<gene>
    <name evidence="1" type="ORF">NP493_137g04009</name>
</gene>